<organism evidence="10 11">
    <name type="scientific">Nitzschia inconspicua</name>
    <dbReference type="NCBI Taxonomy" id="303405"/>
    <lineage>
        <taxon>Eukaryota</taxon>
        <taxon>Sar</taxon>
        <taxon>Stramenopiles</taxon>
        <taxon>Ochrophyta</taxon>
        <taxon>Bacillariophyta</taxon>
        <taxon>Bacillariophyceae</taxon>
        <taxon>Bacillariophycidae</taxon>
        <taxon>Bacillariales</taxon>
        <taxon>Bacillariaceae</taxon>
        <taxon>Nitzschia</taxon>
    </lineage>
</organism>
<dbReference type="SMART" id="SM01190">
    <property type="entry name" value="EMP24_GP25L"/>
    <property type="match status" value="1"/>
</dbReference>
<reference evidence="10" key="1">
    <citation type="journal article" date="2021" name="Sci. Rep.">
        <title>Diploid genomic architecture of Nitzschia inconspicua, an elite biomass production diatom.</title>
        <authorList>
            <person name="Oliver A."/>
            <person name="Podell S."/>
            <person name="Pinowska A."/>
            <person name="Traller J.C."/>
            <person name="Smith S.R."/>
            <person name="McClure R."/>
            <person name="Beliaev A."/>
            <person name="Bohutskyi P."/>
            <person name="Hill E.A."/>
            <person name="Rabines A."/>
            <person name="Zheng H."/>
            <person name="Allen L.Z."/>
            <person name="Kuo A."/>
            <person name="Grigoriev I.V."/>
            <person name="Allen A.E."/>
            <person name="Hazlebeck D."/>
            <person name="Allen E.E."/>
        </authorList>
    </citation>
    <scope>NUCLEOTIDE SEQUENCE</scope>
    <source>
        <strain evidence="10">Hildebrandi</strain>
    </source>
</reference>
<dbReference type="InterPro" id="IPR009038">
    <property type="entry name" value="GOLD_dom"/>
</dbReference>
<evidence type="ECO:0000313" key="11">
    <source>
        <dbReference type="Proteomes" id="UP000693970"/>
    </source>
</evidence>
<dbReference type="OrthoDB" id="39894at2759"/>
<comment type="caution">
    <text evidence="10">The sequence shown here is derived from an EMBL/GenBank/DDBJ whole genome shotgun (WGS) entry which is preliminary data.</text>
</comment>
<evidence type="ECO:0000256" key="4">
    <source>
        <dbReference type="ARBA" id="ARBA00022729"/>
    </source>
</evidence>
<feature type="chain" id="PRO_5039942999" evidence="8">
    <location>
        <begin position="32"/>
        <end position="229"/>
    </location>
</feature>
<keyword evidence="5 7" id="KW-1133">Transmembrane helix</keyword>
<proteinExistence type="inferred from homology"/>
<evidence type="ECO:0000256" key="2">
    <source>
        <dbReference type="ARBA" id="ARBA00007104"/>
    </source>
</evidence>
<evidence type="ECO:0000259" key="9">
    <source>
        <dbReference type="SMART" id="SM01190"/>
    </source>
</evidence>
<comment type="similarity">
    <text evidence="2">Belongs to the EMP24/GP25L family.</text>
</comment>
<evidence type="ECO:0000256" key="7">
    <source>
        <dbReference type="SAM" id="Phobius"/>
    </source>
</evidence>
<dbReference type="AlphaFoldDB" id="A0A9K3Q127"/>
<keyword evidence="11" id="KW-1185">Reference proteome</keyword>
<dbReference type="PANTHER" id="PTHR22811">
    <property type="entry name" value="TRANSMEMBRANE EMP24 DOMAIN-CONTAINING PROTEIN"/>
    <property type="match status" value="1"/>
</dbReference>
<name>A0A9K3Q127_9STRA</name>
<keyword evidence="3 7" id="KW-0812">Transmembrane</keyword>
<comment type="subcellular location">
    <subcellularLocation>
        <location evidence="1">Membrane</location>
        <topology evidence="1">Single-pass type I membrane protein</topology>
    </subcellularLocation>
</comment>
<feature type="transmembrane region" description="Helical" evidence="7">
    <location>
        <begin position="200"/>
        <end position="219"/>
    </location>
</feature>
<accession>A0A9K3Q127</accession>
<dbReference type="Pfam" id="PF01105">
    <property type="entry name" value="EMP24_GP25L"/>
    <property type="match status" value="1"/>
</dbReference>
<evidence type="ECO:0000256" key="5">
    <source>
        <dbReference type="ARBA" id="ARBA00022989"/>
    </source>
</evidence>
<evidence type="ECO:0000256" key="1">
    <source>
        <dbReference type="ARBA" id="ARBA00004479"/>
    </source>
</evidence>
<keyword evidence="4 8" id="KW-0732">Signal</keyword>
<feature type="signal peptide" evidence="8">
    <location>
        <begin position="1"/>
        <end position="31"/>
    </location>
</feature>
<dbReference type="InterPro" id="IPR015720">
    <property type="entry name" value="Emp24-like"/>
</dbReference>
<protein>
    <submittedName>
        <fullName evidence="10">Emp24/gp25L/p24 family protein</fullName>
    </submittedName>
</protein>
<dbReference type="EMBL" id="JAGRRH010000007">
    <property type="protein sequence ID" value="KAG7367527.1"/>
    <property type="molecule type" value="Genomic_DNA"/>
</dbReference>
<keyword evidence="6 7" id="KW-0472">Membrane</keyword>
<feature type="domain" description="GOLD" evidence="9">
    <location>
        <begin position="32"/>
        <end position="224"/>
    </location>
</feature>
<reference evidence="10" key="2">
    <citation type="submission" date="2021-04" db="EMBL/GenBank/DDBJ databases">
        <authorList>
            <person name="Podell S."/>
        </authorList>
    </citation>
    <scope>NUCLEOTIDE SEQUENCE</scope>
    <source>
        <strain evidence="10">Hildebrandi</strain>
    </source>
</reference>
<evidence type="ECO:0000256" key="8">
    <source>
        <dbReference type="SAM" id="SignalP"/>
    </source>
</evidence>
<evidence type="ECO:0000256" key="3">
    <source>
        <dbReference type="ARBA" id="ARBA00022692"/>
    </source>
</evidence>
<gene>
    <name evidence="10" type="ORF">IV203_030198</name>
</gene>
<evidence type="ECO:0000256" key="6">
    <source>
        <dbReference type="ARBA" id="ARBA00023136"/>
    </source>
</evidence>
<evidence type="ECO:0000313" key="10">
    <source>
        <dbReference type="EMBL" id="KAG7367527.1"/>
    </source>
</evidence>
<dbReference type="Proteomes" id="UP000693970">
    <property type="component" value="Unassembled WGS sequence"/>
</dbReference>
<dbReference type="GO" id="GO:0016020">
    <property type="term" value="C:membrane"/>
    <property type="evidence" value="ECO:0007669"/>
    <property type="project" value="UniProtKB-SubCell"/>
</dbReference>
<sequence length="229" mass="26278">MTTHHSWSIPTTVVVILNLILAFDCIHNVSASYVVSVEPSSKQCFRFRTPQGSATQWTISGSFEVLHDDVDSEELSVRVSNIDTGDTLYEKPSGTLEGDFELYGLKGNKHYQICFQSNVDGSNHNEAFDVGFNLRFHYPPRTLDDKESGPDGERASKLVEKAAKIHQDWDTLQDHFDFLRNREAIHEEMNDAIVSRLTKWTYVEAFLVVGMATGQVMYWKKFFEKRRYL</sequence>